<organism evidence="6 7">
    <name type="scientific">Pseudonaja textilis</name>
    <name type="common">Eastern brown snake</name>
    <dbReference type="NCBI Taxonomy" id="8673"/>
    <lineage>
        <taxon>Eukaryota</taxon>
        <taxon>Metazoa</taxon>
        <taxon>Chordata</taxon>
        <taxon>Craniata</taxon>
        <taxon>Vertebrata</taxon>
        <taxon>Euteleostomi</taxon>
        <taxon>Lepidosauria</taxon>
        <taxon>Squamata</taxon>
        <taxon>Bifurcata</taxon>
        <taxon>Unidentata</taxon>
        <taxon>Episquamata</taxon>
        <taxon>Toxicofera</taxon>
        <taxon>Serpentes</taxon>
        <taxon>Colubroidea</taxon>
        <taxon>Elapidae</taxon>
        <taxon>Hydrophiinae</taxon>
        <taxon>Pseudonaja</taxon>
    </lineage>
</organism>
<evidence type="ECO:0000256" key="3">
    <source>
        <dbReference type="ARBA" id="ARBA00023180"/>
    </source>
</evidence>
<dbReference type="SUPFAM" id="SSF48726">
    <property type="entry name" value="Immunoglobulin"/>
    <property type="match status" value="6"/>
</dbReference>
<dbReference type="PANTHER" id="PTHR44337">
    <property type="entry name" value="CARCINOEMBRYONIC ANTIGEN-RELATED CELL ADHESION MOLECULE 8"/>
    <property type="match status" value="1"/>
</dbReference>
<feature type="domain" description="Ig-like" evidence="5">
    <location>
        <begin position="126"/>
        <end position="205"/>
    </location>
</feature>
<dbReference type="Pfam" id="PF13927">
    <property type="entry name" value="Ig_3"/>
    <property type="match status" value="2"/>
</dbReference>
<dbReference type="OMA" id="AIYECET"/>
<keyword evidence="1" id="KW-0732">Signal</keyword>
<dbReference type="AlphaFoldDB" id="A0A670ZXQ0"/>
<feature type="domain" description="Ig-like" evidence="5">
    <location>
        <begin position="381"/>
        <end position="469"/>
    </location>
</feature>
<dbReference type="SMART" id="SM00408">
    <property type="entry name" value="IGc2"/>
    <property type="match status" value="6"/>
</dbReference>
<evidence type="ECO:0000256" key="4">
    <source>
        <dbReference type="ARBA" id="ARBA00023319"/>
    </source>
</evidence>
<feature type="domain" description="Ig-like" evidence="5">
    <location>
        <begin position="477"/>
        <end position="553"/>
    </location>
</feature>
<feature type="domain" description="Ig-like" evidence="5">
    <location>
        <begin position="302"/>
        <end position="376"/>
    </location>
</feature>
<dbReference type="InterPro" id="IPR007110">
    <property type="entry name" value="Ig-like_dom"/>
</dbReference>
<evidence type="ECO:0000259" key="5">
    <source>
        <dbReference type="PROSITE" id="PS50835"/>
    </source>
</evidence>
<dbReference type="InterPro" id="IPR013783">
    <property type="entry name" value="Ig-like_fold"/>
</dbReference>
<evidence type="ECO:0000256" key="1">
    <source>
        <dbReference type="ARBA" id="ARBA00022729"/>
    </source>
</evidence>
<feature type="domain" description="Ig-like" evidence="5">
    <location>
        <begin position="224"/>
        <end position="297"/>
    </location>
</feature>
<keyword evidence="2" id="KW-1015">Disulfide bond</keyword>
<accession>A0A670ZXQ0</accession>
<dbReference type="SMART" id="SM00409">
    <property type="entry name" value="IG"/>
    <property type="match status" value="6"/>
</dbReference>
<dbReference type="InterPro" id="IPR013098">
    <property type="entry name" value="Ig_I-set"/>
</dbReference>
<dbReference type="Ensembl" id="ENSPTXT00000028556.1">
    <property type="protein sequence ID" value="ENSPTXP00000027711.1"/>
    <property type="gene ID" value="ENSPTXG00000019070.1"/>
</dbReference>
<evidence type="ECO:0000313" key="6">
    <source>
        <dbReference type="Ensembl" id="ENSPTXP00000027711.1"/>
    </source>
</evidence>
<dbReference type="InterPro" id="IPR003599">
    <property type="entry name" value="Ig_sub"/>
</dbReference>
<dbReference type="InterPro" id="IPR036179">
    <property type="entry name" value="Ig-like_dom_sf"/>
</dbReference>
<dbReference type="GeneTree" id="ENSGT01100000263479"/>
<dbReference type="Gene3D" id="2.60.40.10">
    <property type="entry name" value="Immunoglobulins"/>
    <property type="match status" value="6"/>
</dbReference>
<reference evidence="6" key="1">
    <citation type="submission" date="2025-08" db="UniProtKB">
        <authorList>
            <consortium name="Ensembl"/>
        </authorList>
    </citation>
    <scope>IDENTIFICATION</scope>
</reference>
<dbReference type="Pfam" id="PF07679">
    <property type="entry name" value="I-set"/>
    <property type="match status" value="1"/>
</dbReference>
<keyword evidence="4" id="KW-0393">Immunoglobulin domain</keyword>
<name>A0A670ZXQ0_PSETE</name>
<keyword evidence="7" id="KW-1185">Reference proteome</keyword>
<feature type="domain" description="Ig-like" evidence="5">
    <location>
        <begin position="39"/>
        <end position="115"/>
    </location>
</feature>
<dbReference type="CDD" id="cd00096">
    <property type="entry name" value="Ig"/>
    <property type="match status" value="3"/>
</dbReference>
<reference evidence="6" key="2">
    <citation type="submission" date="2025-09" db="UniProtKB">
        <authorList>
            <consortium name="Ensembl"/>
        </authorList>
    </citation>
    <scope>IDENTIFICATION</scope>
</reference>
<evidence type="ECO:0000313" key="7">
    <source>
        <dbReference type="Proteomes" id="UP000472273"/>
    </source>
</evidence>
<proteinExistence type="predicted"/>
<evidence type="ECO:0000256" key="2">
    <source>
        <dbReference type="ARBA" id="ARBA00023157"/>
    </source>
</evidence>
<dbReference type="InterPro" id="IPR003598">
    <property type="entry name" value="Ig_sub2"/>
</dbReference>
<dbReference type="Pfam" id="PF13895">
    <property type="entry name" value="Ig_2"/>
    <property type="match status" value="3"/>
</dbReference>
<dbReference type="PROSITE" id="PS50835">
    <property type="entry name" value="IG_LIKE"/>
    <property type="match status" value="6"/>
</dbReference>
<dbReference type="PANTHER" id="PTHR44337:SF20">
    <property type="entry name" value="CARCINOEMBRYONIC ANTIGEN-RELATED CELL ADHESION MOLECULE 5-RELATED"/>
    <property type="match status" value="1"/>
</dbReference>
<dbReference type="InterPro" id="IPR052598">
    <property type="entry name" value="IgSF_CEA-related"/>
</dbReference>
<protein>
    <recommendedName>
        <fullName evidence="5">Ig-like domain-containing protein</fullName>
    </recommendedName>
</protein>
<dbReference type="Proteomes" id="UP000472273">
    <property type="component" value="Unplaced"/>
</dbReference>
<sequence>MQTFHSPTRIQINKYIHIHFKKLLVITLFLLSADFLPKPNVTAKPSNAIEELHPVHFFCNAPNDLMITWFKDRELYTNESHLLDNNKTLLIPSVTKNDTGGYQCQITNHTSTRISDIFNFNVVYGPDTPAIEPTQRYYNEHTKVLLTCKADSFPQPRYVWFHNGKKIDTGPKLFLEDFVEDKTGSYICQAGNDLLQKKRNSSSLEIYLEKSDNITINHPPEAIEGKLISLHCMSRGDNVSYSWTKGGQVVRADGRISLKNNNQTLELNPGYRNDTADYICHGNNSISSNQSEPYHLDIIYGPDPLIINETIDVPKAQIKLTCKAVVHPPAVYTWFYNGTELDNRIFFLKISPEYSGNYTCSVINPISFLKRDATLGINMKSAVLKVTVTGPSHVLENQPVTFRCSSLGFNVSYSWLKGGQPIEQGGKVLLENNSQTLTLLSTSRSDAASYTCSGKNSFSANSSEPHRLEIFYGPEHPVISPLQQVYNEHSILNLVCSAVSNPPAKFSWYLNGELLEHQNDSHLTQRLTLKNAGNYTCKVTNVESGLSKATVLEISIRGLAVGDFFFFFLGISLV</sequence>
<keyword evidence="3" id="KW-0325">Glycoprotein</keyword>